<dbReference type="PROSITE" id="PS50262">
    <property type="entry name" value="G_PROTEIN_RECEP_F1_2"/>
    <property type="match status" value="1"/>
</dbReference>
<keyword evidence="4 11" id="KW-0589">Pheromone response</keyword>
<keyword evidence="5 11" id="KW-0812">Transmembrane</keyword>
<organism evidence="13 14">
    <name type="scientific">Microtus ochrogaster</name>
    <name type="common">Prairie vole</name>
    <dbReference type="NCBI Taxonomy" id="79684"/>
    <lineage>
        <taxon>Eukaryota</taxon>
        <taxon>Metazoa</taxon>
        <taxon>Chordata</taxon>
        <taxon>Craniata</taxon>
        <taxon>Vertebrata</taxon>
        <taxon>Euteleostomi</taxon>
        <taxon>Mammalia</taxon>
        <taxon>Eutheria</taxon>
        <taxon>Euarchontoglires</taxon>
        <taxon>Glires</taxon>
        <taxon>Rodentia</taxon>
        <taxon>Myomorpha</taxon>
        <taxon>Muroidea</taxon>
        <taxon>Cricetidae</taxon>
        <taxon>Arvicolinae</taxon>
        <taxon>Microtus</taxon>
    </lineage>
</organism>
<evidence type="ECO:0000256" key="3">
    <source>
        <dbReference type="ARBA" id="ARBA00022475"/>
    </source>
</evidence>
<keyword evidence="8 11" id="KW-0472">Membrane</keyword>
<evidence type="ECO:0000256" key="9">
    <source>
        <dbReference type="ARBA" id="ARBA00023170"/>
    </source>
</evidence>
<evidence type="ECO:0000256" key="4">
    <source>
        <dbReference type="ARBA" id="ARBA00022507"/>
    </source>
</evidence>
<feature type="domain" description="G-protein coupled receptors family 1 profile" evidence="12">
    <location>
        <begin position="26"/>
        <end position="287"/>
    </location>
</feature>
<name>A0ABM0L8L2_MICOH</name>
<evidence type="ECO:0000256" key="7">
    <source>
        <dbReference type="ARBA" id="ARBA00023040"/>
    </source>
</evidence>
<feature type="transmembrane region" description="Helical" evidence="11">
    <location>
        <begin position="270"/>
        <end position="288"/>
    </location>
</feature>
<evidence type="ECO:0000313" key="13">
    <source>
        <dbReference type="Proteomes" id="UP000694915"/>
    </source>
</evidence>
<dbReference type="Pfam" id="PF03402">
    <property type="entry name" value="V1R"/>
    <property type="match status" value="1"/>
</dbReference>
<dbReference type="SUPFAM" id="SSF81321">
    <property type="entry name" value="Family A G protein-coupled receptor-like"/>
    <property type="match status" value="1"/>
</dbReference>
<keyword evidence="13" id="KW-1185">Reference proteome</keyword>
<evidence type="ECO:0000256" key="11">
    <source>
        <dbReference type="RuleBase" id="RU364061"/>
    </source>
</evidence>
<feature type="transmembrane region" description="Helical" evidence="11">
    <location>
        <begin position="12"/>
        <end position="35"/>
    </location>
</feature>
<feature type="transmembrane region" description="Helical" evidence="11">
    <location>
        <begin position="181"/>
        <end position="209"/>
    </location>
</feature>
<evidence type="ECO:0000256" key="10">
    <source>
        <dbReference type="ARBA" id="ARBA00023224"/>
    </source>
</evidence>
<evidence type="ECO:0000259" key="12">
    <source>
        <dbReference type="PROSITE" id="PS50262"/>
    </source>
</evidence>
<proteinExistence type="inferred from homology"/>
<feature type="transmembrane region" description="Helical" evidence="11">
    <location>
        <begin position="47"/>
        <end position="71"/>
    </location>
</feature>
<feature type="transmembrane region" description="Helical" evidence="11">
    <location>
        <begin position="230"/>
        <end position="250"/>
    </location>
</feature>
<dbReference type="Gene3D" id="1.20.1070.10">
    <property type="entry name" value="Rhodopsin 7-helix transmembrane proteins"/>
    <property type="match status" value="1"/>
</dbReference>
<dbReference type="Proteomes" id="UP000694915">
    <property type="component" value="Linkage group LG4"/>
</dbReference>
<keyword evidence="10 11" id="KW-0807">Transducer</keyword>
<dbReference type="PRINTS" id="PR01534">
    <property type="entry name" value="VOMERONASL1R"/>
</dbReference>
<protein>
    <recommendedName>
        <fullName evidence="11">Vomeronasal type-1 receptor</fullName>
    </recommendedName>
</protein>
<dbReference type="InterPro" id="IPR017452">
    <property type="entry name" value="GPCR_Rhodpsn_7TM"/>
</dbReference>
<dbReference type="GeneID" id="101988458"/>
<evidence type="ECO:0000256" key="5">
    <source>
        <dbReference type="ARBA" id="ARBA00022692"/>
    </source>
</evidence>
<keyword evidence="6 11" id="KW-1133">Transmembrane helix</keyword>
<evidence type="ECO:0000256" key="1">
    <source>
        <dbReference type="ARBA" id="ARBA00004651"/>
    </source>
</evidence>
<comment type="subcellular location">
    <subcellularLocation>
        <location evidence="1 11">Cell membrane</location>
        <topology evidence="1 11">Multi-pass membrane protein</topology>
    </subcellularLocation>
</comment>
<feature type="transmembrane region" description="Helical" evidence="11">
    <location>
        <begin position="91"/>
        <end position="113"/>
    </location>
</feature>
<evidence type="ECO:0000256" key="2">
    <source>
        <dbReference type="ARBA" id="ARBA00010663"/>
    </source>
</evidence>
<dbReference type="PANTHER" id="PTHR24062">
    <property type="entry name" value="VOMERONASAL TYPE-1 RECEPTOR"/>
    <property type="match status" value="1"/>
</dbReference>
<evidence type="ECO:0000256" key="6">
    <source>
        <dbReference type="ARBA" id="ARBA00022989"/>
    </source>
</evidence>
<keyword evidence="9 11" id="KW-0675">Receptor</keyword>
<feature type="transmembrane region" description="Helical" evidence="11">
    <location>
        <begin position="125"/>
        <end position="147"/>
    </location>
</feature>
<evidence type="ECO:0000256" key="8">
    <source>
        <dbReference type="ARBA" id="ARBA00023136"/>
    </source>
</evidence>
<comment type="similarity">
    <text evidence="2 11">Belongs to the G-protein coupled receptor 1 family.</text>
</comment>
<gene>
    <name evidence="14" type="primary">LOC101988458</name>
</gene>
<keyword evidence="3 11" id="KW-1003">Cell membrane</keyword>
<sequence>MLISTSVLSVFLISQLCIGVIGNTSLFVLYIYIFFFKPHFKKLIDMFFLHLTIVNMVTIVFILIPDIVASFGVTNFLDDVGCKVVLCIYRISRGLSISTTCILSTFQAVTVTPSNSQWVWLKHKLSTWTFSSLLCSWLINLTIYGFVVETVMAKNNSTHIGHVYLHAYCQSRNLGNQISGAFISMIFIYDLLYVSIMMWTSLYMVILLYRHRKRAQYLRSPSLSSQQSPELRATHSILLLVSCFVILYWLNNFITVYGFYAPTKIPRLGAINAIWATCYPTICPFLIMKNNKLILHFTSSFSTLRMTCFQHALRR</sequence>
<dbReference type="RefSeq" id="XP_005361151.1">
    <property type="nucleotide sequence ID" value="XM_005361094.1"/>
</dbReference>
<dbReference type="InterPro" id="IPR004072">
    <property type="entry name" value="Vmron_rcpt_1"/>
</dbReference>
<accession>A0ABM0L8L2</accession>
<keyword evidence="7 11" id="KW-0297">G-protein coupled receptor</keyword>
<evidence type="ECO:0000313" key="14">
    <source>
        <dbReference type="RefSeq" id="XP_005361151.1"/>
    </source>
</evidence>
<reference evidence="14" key="1">
    <citation type="submission" date="2025-08" db="UniProtKB">
        <authorList>
            <consortium name="RefSeq"/>
        </authorList>
    </citation>
    <scope>IDENTIFICATION</scope>
</reference>